<proteinExistence type="predicted"/>
<dbReference type="EMBL" id="JAAMPC010000011">
    <property type="protein sequence ID" value="KAG2282627.1"/>
    <property type="molecule type" value="Genomic_DNA"/>
</dbReference>
<keyword evidence="3" id="KW-1185">Reference proteome</keyword>
<feature type="compositionally biased region" description="Basic and acidic residues" evidence="1">
    <location>
        <begin position="194"/>
        <end position="203"/>
    </location>
</feature>
<dbReference type="AlphaFoldDB" id="A0A8X7R7B5"/>
<sequence length="203" mass="22729">MPDLSTPFLLRGLSDSRELGRWVVSNWIGVHIRVPKVAPAPHTVSAVGDGGIDEAAEEASAQKKHVSLQRQAAVTVEATDDYTRRFESSVNELSSNDQVGEELAQSGVNVMCRMCFLGESQGSERARRMLSCKICGKKYHKNCVKSWAQHREAGYEKALLVEMEQSKKKKMRKREKERRHRRKEDDEDGGGATKQDDGKKEAA</sequence>
<evidence type="ECO:0000313" key="2">
    <source>
        <dbReference type="EMBL" id="KAG2282627.1"/>
    </source>
</evidence>
<dbReference type="CDD" id="cd15489">
    <property type="entry name" value="PHD_SF"/>
    <property type="match status" value="1"/>
</dbReference>
<evidence type="ECO:0000256" key="1">
    <source>
        <dbReference type="SAM" id="MobiDB-lite"/>
    </source>
</evidence>
<comment type="caution">
    <text evidence="2">The sequence shown here is derived from an EMBL/GenBank/DDBJ whole genome shotgun (WGS) entry which is preliminary data.</text>
</comment>
<feature type="compositionally biased region" description="Basic residues" evidence="1">
    <location>
        <begin position="167"/>
        <end position="182"/>
    </location>
</feature>
<reference evidence="2 3" key="1">
    <citation type="submission" date="2020-02" db="EMBL/GenBank/DDBJ databases">
        <authorList>
            <person name="Ma Q."/>
            <person name="Huang Y."/>
            <person name="Song X."/>
            <person name="Pei D."/>
        </authorList>
    </citation>
    <scope>NUCLEOTIDE SEQUENCE [LARGE SCALE GENOMIC DNA]</scope>
    <source>
        <strain evidence="2">Sxm20200214</strain>
        <tissue evidence="2">Leaf</tissue>
    </source>
</reference>
<dbReference type="OrthoDB" id="1678020at2759"/>
<organism evidence="2 3">
    <name type="scientific">Brassica carinata</name>
    <name type="common">Ethiopian mustard</name>
    <name type="synonym">Abyssinian cabbage</name>
    <dbReference type="NCBI Taxonomy" id="52824"/>
    <lineage>
        <taxon>Eukaryota</taxon>
        <taxon>Viridiplantae</taxon>
        <taxon>Streptophyta</taxon>
        <taxon>Embryophyta</taxon>
        <taxon>Tracheophyta</taxon>
        <taxon>Spermatophyta</taxon>
        <taxon>Magnoliopsida</taxon>
        <taxon>eudicotyledons</taxon>
        <taxon>Gunneridae</taxon>
        <taxon>Pentapetalae</taxon>
        <taxon>rosids</taxon>
        <taxon>malvids</taxon>
        <taxon>Brassicales</taxon>
        <taxon>Brassicaceae</taxon>
        <taxon>Brassiceae</taxon>
        <taxon>Brassica</taxon>
    </lineage>
</organism>
<gene>
    <name evidence="2" type="ORF">Bca52824_053847</name>
</gene>
<evidence type="ECO:0000313" key="3">
    <source>
        <dbReference type="Proteomes" id="UP000886595"/>
    </source>
</evidence>
<accession>A0A8X7R7B5</accession>
<dbReference type="Gene3D" id="3.30.40.10">
    <property type="entry name" value="Zinc/RING finger domain, C3HC4 (zinc finger)"/>
    <property type="match status" value="1"/>
</dbReference>
<feature type="region of interest" description="Disordered" evidence="1">
    <location>
        <begin position="162"/>
        <end position="203"/>
    </location>
</feature>
<name>A0A8X7R7B5_BRACI</name>
<dbReference type="Proteomes" id="UP000886595">
    <property type="component" value="Unassembled WGS sequence"/>
</dbReference>
<protein>
    <submittedName>
        <fullName evidence="2">Uncharacterized protein</fullName>
    </submittedName>
</protein>
<dbReference type="InterPro" id="IPR013083">
    <property type="entry name" value="Znf_RING/FYVE/PHD"/>
</dbReference>